<dbReference type="InterPro" id="IPR009057">
    <property type="entry name" value="Homeodomain-like_sf"/>
</dbReference>
<gene>
    <name evidence="6" type="ORF">E9934_00795</name>
</gene>
<dbReference type="GO" id="GO:0003700">
    <property type="term" value="F:DNA-binding transcription factor activity"/>
    <property type="evidence" value="ECO:0007669"/>
    <property type="project" value="TreeGrafter"/>
</dbReference>
<dbReference type="Pfam" id="PF00440">
    <property type="entry name" value="TetR_N"/>
    <property type="match status" value="1"/>
</dbReference>
<dbReference type="AlphaFoldDB" id="A0A4S8NS79"/>
<reference evidence="6 7" key="1">
    <citation type="journal article" date="2009" name="Int. J. Syst. Evol. Microbiol.">
        <title>Nocardioides caeni sp. nov., isolated from wastewater.</title>
        <authorList>
            <person name="Yoon J.H."/>
            <person name="Kang S.J."/>
            <person name="Park S."/>
            <person name="Kim W."/>
            <person name="Oh T.K."/>
        </authorList>
    </citation>
    <scope>NUCLEOTIDE SEQUENCE [LARGE SCALE GENOMIC DNA]</scope>
    <source>
        <strain evidence="6 7">DSM 23134</strain>
    </source>
</reference>
<evidence type="ECO:0000313" key="7">
    <source>
        <dbReference type="Proteomes" id="UP000307087"/>
    </source>
</evidence>
<dbReference type="SUPFAM" id="SSF46689">
    <property type="entry name" value="Homeodomain-like"/>
    <property type="match status" value="1"/>
</dbReference>
<accession>A0A4S8NS79</accession>
<evidence type="ECO:0000256" key="1">
    <source>
        <dbReference type="ARBA" id="ARBA00023015"/>
    </source>
</evidence>
<dbReference type="Gene3D" id="1.10.357.10">
    <property type="entry name" value="Tetracycline Repressor, domain 2"/>
    <property type="match status" value="1"/>
</dbReference>
<keyword evidence="7" id="KW-1185">Reference proteome</keyword>
<keyword evidence="1" id="KW-0805">Transcription regulation</keyword>
<evidence type="ECO:0000256" key="2">
    <source>
        <dbReference type="ARBA" id="ARBA00023125"/>
    </source>
</evidence>
<dbReference type="InterPro" id="IPR050109">
    <property type="entry name" value="HTH-type_TetR-like_transc_reg"/>
</dbReference>
<dbReference type="PROSITE" id="PS50977">
    <property type="entry name" value="HTH_TETR_2"/>
    <property type="match status" value="1"/>
</dbReference>
<comment type="caution">
    <text evidence="6">The sequence shown here is derived from an EMBL/GenBank/DDBJ whole genome shotgun (WGS) entry which is preliminary data.</text>
</comment>
<evidence type="ECO:0000256" key="3">
    <source>
        <dbReference type="ARBA" id="ARBA00023163"/>
    </source>
</evidence>
<keyword evidence="3" id="KW-0804">Transcription</keyword>
<sequence length="225" mass="24025">MRDVTADGRHARWEQHREAQHRRIVDAAIEIIEDGDTSPSLAEVGRRAGLARSVVYRHFSDKASLDKAVADHIIGEVRQEISAALQLRSSLRETIRDAFAAYVAWATLHPALHALQDDAAAADLVRGALDGLAAQVADLYVAGFTAAGADVTEADRLTTTPLAHGLVSGVFAMVGKWVRQGAKVPSPDNLVAITVELVVAMTTTRLAAYGVTLDPDAPLFDLSAD</sequence>
<evidence type="ECO:0000256" key="4">
    <source>
        <dbReference type="PROSITE-ProRule" id="PRU00335"/>
    </source>
</evidence>
<feature type="DNA-binding region" description="H-T-H motif" evidence="4">
    <location>
        <begin position="40"/>
        <end position="59"/>
    </location>
</feature>
<dbReference type="PRINTS" id="PR00455">
    <property type="entry name" value="HTHTETR"/>
</dbReference>
<dbReference type="Proteomes" id="UP000307087">
    <property type="component" value="Unassembled WGS sequence"/>
</dbReference>
<organism evidence="6 7">
    <name type="scientific">Nocardioides caeni</name>
    <dbReference type="NCBI Taxonomy" id="574700"/>
    <lineage>
        <taxon>Bacteria</taxon>
        <taxon>Bacillati</taxon>
        <taxon>Actinomycetota</taxon>
        <taxon>Actinomycetes</taxon>
        <taxon>Propionibacteriales</taxon>
        <taxon>Nocardioidaceae</taxon>
        <taxon>Nocardioides</taxon>
    </lineage>
</organism>
<proteinExistence type="predicted"/>
<dbReference type="PANTHER" id="PTHR30055">
    <property type="entry name" value="HTH-TYPE TRANSCRIPTIONAL REGULATOR RUTR"/>
    <property type="match status" value="1"/>
</dbReference>
<dbReference type="EMBL" id="STGW01000001">
    <property type="protein sequence ID" value="THV18219.1"/>
    <property type="molecule type" value="Genomic_DNA"/>
</dbReference>
<dbReference type="GO" id="GO:0000976">
    <property type="term" value="F:transcription cis-regulatory region binding"/>
    <property type="evidence" value="ECO:0007669"/>
    <property type="project" value="TreeGrafter"/>
</dbReference>
<dbReference type="InterPro" id="IPR001647">
    <property type="entry name" value="HTH_TetR"/>
</dbReference>
<name>A0A4S8NS79_9ACTN</name>
<protein>
    <submittedName>
        <fullName evidence="6">TetR/AcrR family transcriptional regulator</fullName>
    </submittedName>
</protein>
<dbReference type="PANTHER" id="PTHR30055:SF234">
    <property type="entry name" value="HTH-TYPE TRANSCRIPTIONAL REGULATOR BETI"/>
    <property type="match status" value="1"/>
</dbReference>
<evidence type="ECO:0000259" key="5">
    <source>
        <dbReference type="PROSITE" id="PS50977"/>
    </source>
</evidence>
<keyword evidence="2 4" id="KW-0238">DNA-binding</keyword>
<evidence type="ECO:0000313" key="6">
    <source>
        <dbReference type="EMBL" id="THV18219.1"/>
    </source>
</evidence>
<feature type="domain" description="HTH tetR-type" evidence="5">
    <location>
        <begin position="18"/>
        <end position="77"/>
    </location>
</feature>